<dbReference type="PANTHER" id="PTHR15081:SF1">
    <property type="entry name" value="NUCLEAR AUTOANTIGENIC SPERM PROTEIN"/>
    <property type="match status" value="1"/>
</dbReference>
<evidence type="ECO:0000256" key="1">
    <source>
        <dbReference type="ARBA" id="ARBA00022737"/>
    </source>
</evidence>
<dbReference type="EMBL" id="RIBY02002312">
    <property type="protein sequence ID" value="KAH9819783.1"/>
    <property type="molecule type" value="Genomic_DNA"/>
</dbReference>
<keyword evidence="3" id="KW-0175">Coiled coil</keyword>
<comment type="caution">
    <text evidence="6">The sequence shown here is derived from an EMBL/GenBank/DDBJ whole genome shotgun (WGS) entry which is preliminary data.</text>
</comment>
<evidence type="ECO:0000256" key="4">
    <source>
        <dbReference type="SAM" id="MobiDB-lite"/>
    </source>
</evidence>
<organism evidence="6 7">
    <name type="scientific">Teratosphaeria destructans</name>
    <dbReference type="NCBI Taxonomy" id="418781"/>
    <lineage>
        <taxon>Eukaryota</taxon>
        <taxon>Fungi</taxon>
        <taxon>Dikarya</taxon>
        <taxon>Ascomycota</taxon>
        <taxon>Pezizomycotina</taxon>
        <taxon>Dothideomycetes</taxon>
        <taxon>Dothideomycetidae</taxon>
        <taxon>Mycosphaerellales</taxon>
        <taxon>Teratosphaeriaceae</taxon>
        <taxon>Teratosphaeria</taxon>
    </lineage>
</organism>
<evidence type="ECO:0000313" key="7">
    <source>
        <dbReference type="Proteomes" id="UP001138500"/>
    </source>
</evidence>
<dbReference type="GO" id="GO:0005654">
    <property type="term" value="C:nucleoplasm"/>
    <property type="evidence" value="ECO:0007669"/>
    <property type="project" value="TreeGrafter"/>
</dbReference>
<gene>
    <name evidence="6" type="ORF">Tdes44962_MAKER05183</name>
</gene>
<protein>
    <submittedName>
        <fullName evidence="6">NASP-related protein sim3-like</fullName>
    </submittedName>
</protein>
<accession>A0A9W7SKF2</accession>
<dbReference type="GO" id="GO:0042393">
    <property type="term" value="F:histone binding"/>
    <property type="evidence" value="ECO:0007669"/>
    <property type="project" value="TreeGrafter"/>
</dbReference>
<sequence length="879" mass="97711">MHVRISRVLVAFLFTSRYLHDATAPYSDLHHIHYRTNTIMLTAEMAEIAEEAPELTPAELNAKLEQLKASATKEYSLKNYNAAAEYYSEAAEVQDRINGEMSPENADLLYQYGRCLYHVAVSNSDVLGGKVASTEEPKRKKRKVAPAESSAAGTANGEGNSGLIGDALKSGEEKLAEDVVEAAVDEQDAMKTEGETATGQHPYFQITGDENFTDSEEEDQADQEAEEEEDDFATAYEILDCARVLLSKKLAAIQESAGKGKGEPPEVRALKERLADTHDLQAEISLENERFHDAINDTRESLKLKLDLYPEQDGLVAEAHFKLSLALEFASVTSTADEEGGNSEAKVAQVDESLRKEAAAEMEKAIKSQKARIAAEEALIAEDEPAQAEERKKAIKNVKEIVADMEQRLVDLRNPAVSMSGLNAAGPAGASDGSDPLRGILGAMLGESKAEQQKRISEVTAAANDLSGLVKHKKPKVEHGANGAPASEGKAKRKADEVEDGAVNGKKAKPHEDSFQFQQIPLPLDCSPSIQHQQPSSTQFITSIRTPTRAAMAATTNPPLETLPLELREEIFKEVLQSNHTLHRIEHDEEFYRSRTFCISLLVALVGDLNNYALASATFYKYNTFCLESYNDLKGLTSDDTYEGVKHVRHLELSCSPVNLFHSIIQFPNIVLAADKIRTLKTLRIDLSELVDWPRLSMRDIICRLLEHDCVQDGRLTCVGVGKYIYDLDKHYEIQFDHFSLVRAFAKAQAPDTVTLNKLIEQTNAGPSPPNLCRLTRELQLRAWTELYDEHIMVENEAGGDITAIQDRNSDPFWEVKCQMMRFFRQSFEERSYAPMRHKQWTGAARLRDVNAEEYSKELLEWVGDMLVANGDIFLGMSD</sequence>
<evidence type="ECO:0000256" key="3">
    <source>
        <dbReference type="SAM" id="Coils"/>
    </source>
</evidence>
<keyword evidence="1" id="KW-0677">Repeat</keyword>
<dbReference type="PANTHER" id="PTHR15081">
    <property type="entry name" value="NUCLEAR AUTOANTIGENIC SPERM PROTEIN NASP -RELATED"/>
    <property type="match status" value="1"/>
</dbReference>
<feature type="region of interest" description="Disordered" evidence="4">
    <location>
        <begin position="132"/>
        <end position="166"/>
    </location>
</feature>
<feature type="domain" description="Tetratricopeptide SHNi-TPR" evidence="5">
    <location>
        <begin position="275"/>
        <end position="311"/>
    </location>
</feature>
<dbReference type="InterPro" id="IPR019544">
    <property type="entry name" value="Tetratricopeptide_SHNi-TPR_dom"/>
</dbReference>
<dbReference type="InterPro" id="IPR011990">
    <property type="entry name" value="TPR-like_helical_dom_sf"/>
</dbReference>
<proteinExistence type="predicted"/>
<evidence type="ECO:0000313" key="6">
    <source>
        <dbReference type="EMBL" id="KAH9819783.1"/>
    </source>
</evidence>
<feature type="coiled-coil region" evidence="3">
    <location>
        <begin position="359"/>
        <end position="408"/>
    </location>
</feature>
<name>A0A9W7SKF2_9PEZI</name>
<dbReference type="Proteomes" id="UP001138500">
    <property type="component" value="Unassembled WGS sequence"/>
</dbReference>
<dbReference type="Pfam" id="PF10516">
    <property type="entry name" value="SHNi-TPR"/>
    <property type="match status" value="1"/>
</dbReference>
<reference evidence="6 7" key="2">
    <citation type="journal article" date="2021" name="Curr. Genet.">
        <title>Genetic response to nitrogen starvation in the aggressive Eucalyptus foliar pathogen Teratosphaeria destructans.</title>
        <authorList>
            <person name="Havenga M."/>
            <person name="Wingfield B.D."/>
            <person name="Wingfield M.J."/>
            <person name="Dreyer L.L."/>
            <person name="Roets F."/>
            <person name="Aylward J."/>
        </authorList>
    </citation>
    <scope>NUCLEOTIDE SEQUENCE [LARGE SCALE GENOMIC DNA]</scope>
    <source>
        <strain evidence="6">CMW44962</strain>
    </source>
</reference>
<dbReference type="AlphaFoldDB" id="A0A9W7SKF2"/>
<keyword evidence="2" id="KW-0802">TPR repeat</keyword>
<dbReference type="GO" id="GO:0006335">
    <property type="term" value="P:DNA replication-dependent chromatin assembly"/>
    <property type="evidence" value="ECO:0007669"/>
    <property type="project" value="TreeGrafter"/>
</dbReference>
<dbReference type="OrthoDB" id="5587616at2759"/>
<dbReference type="GO" id="GO:0034080">
    <property type="term" value="P:CENP-A containing chromatin assembly"/>
    <property type="evidence" value="ECO:0007669"/>
    <property type="project" value="TreeGrafter"/>
</dbReference>
<evidence type="ECO:0000256" key="2">
    <source>
        <dbReference type="ARBA" id="ARBA00022803"/>
    </source>
</evidence>
<dbReference type="Gene3D" id="1.25.40.10">
    <property type="entry name" value="Tetratricopeptide repeat domain"/>
    <property type="match status" value="1"/>
</dbReference>
<evidence type="ECO:0000259" key="5">
    <source>
        <dbReference type="Pfam" id="PF10516"/>
    </source>
</evidence>
<feature type="region of interest" description="Disordered" evidence="4">
    <location>
        <begin position="475"/>
        <end position="511"/>
    </location>
</feature>
<keyword evidence="7" id="KW-1185">Reference proteome</keyword>
<dbReference type="InterPro" id="IPR051730">
    <property type="entry name" value="NASP-like"/>
</dbReference>
<reference evidence="6 7" key="1">
    <citation type="journal article" date="2018" name="IMA Fungus">
        <title>IMA Genome-F 10: Nine draft genome sequences of Claviceps purpurea s.lat., including C. arundinis, C. humidiphila, and C. cf. spartinae, pseudomolecules for the pitch canker pathogen Fusarium circinatum, draft genome of Davidsoniella eucalypti, Grosmannia galeiformis, Quambalaria eucalypti, and Teratosphaeria destructans.</title>
        <authorList>
            <person name="Wingfield B.D."/>
            <person name="Liu M."/>
            <person name="Nguyen H.D."/>
            <person name="Lane F.A."/>
            <person name="Morgan S.W."/>
            <person name="De Vos L."/>
            <person name="Wilken P.M."/>
            <person name="Duong T.A."/>
            <person name="Aylward J."/>
            <person name="Coetzee M.P."/>
            <person name="Dadej K."/>
            <person name="De Beer Z.W."/>
            <person name="Findlay W."/>
            <person name="Havenga M."/>
            <person name="Kolarik M."/>
            <person name="Menzies J.G."/>
            <person name="Naidoo K."/>
            <person name="Pochopski O."/>
            <person name="Shoukouhi P."/>
            <person name="Santana Q.C."/>
            <person name="Seifert K.A."/>
            <person name="Soal N."/>
            <person name="Steenkamp E.T."/>
            <person name="Tatham C.T."/>
            <person name="van der Nest M.A."/>
            <person name="Wingfield M.J."/>
        </authorList>
    </citation>
    <scope>NUCLEOTIDE SEQUENCE [LARGE SCALE GENOMIC DNA]</scope>
    <source>
        <strain evidence="6">CMW44962</strain>
    </source>
</reference>